<evidence type="ECO:0000313" key="2">
    <source>
        <dbReference type="EMBL" id="KAI7839568.1"/>
    </source>
</evidence>
<organism evidence="2 3">
    <name type="scientific">Chlorella ohadii</name>
    <dbReference type="NCBI Taxonomy" id="2649997"/>
    <lineage>
        <taxon>Eukaryota</taxon>
        <taxon>Viridiplantae</taxon>
        <taxon>Chlorophyta</taxon>
        <taxon>core chlorophytes</taxon>
        <taxon>Trebouxiophyceae</taxon>
        <taxon>Chlorellales</taxon>
        <taxon>Chlorellaceae</taxon>
        <taxon>Chlorella clade</taxon>
        <taxon>Chlorella</taxon>
    </lineage>
</organism>
<dbReference type="InterPro" id="IPR016024">
    <property type="entry name" value="ARM-type_fold"/>
</dbReference>
<name>A0AAD5H3L0_9CHLO</name>
<evidence type="ECO:0000313" key="3">
    <source>
        <dbReference type="Proteomes" id="UP001205105"/>
    </source>
</evidence>
<keyword evidence="3" id="KW-1185">Reference proteome</keyword>
<dbReference type="InterPro" id="IPR043379">
    <property type="entry name" value="ANKAR"/>
</dbReference>
<protein>
    <submittedName>
        <fullName evidence="2">Uncharacterized protein</fullName>
    </submittedName>
</protein>
<dbReference type="PANTHER" id="PTHR46464:SF2">
    <property type="entry name" value="ANKYRIN AND ARMADILLO REPEAT-CONTAINING PROTEIN"/>
    <property type="match status" value="1"/>
</dbReference>
<dbReference type="AlphaFoldDB" id="A0AAD5H3L0"/>
<feature type="repeat" description="ARM" evidence="1">
    <location>
        <begin position="225"/>
        <end position="254"/>
    </location>
</feature>
<sequence>MASAASILSLVRQLRSSSRVAQLQAAKTLPRLTENGGDAAAEAVVAAGGVPALLSLLSTGSGTAQLAAASTLYNLVDASCTARAAICAADGVAALLQLLSSSSPVLPKALQLAACALAGLIQEPGGPDPVPAILAADGIPVVTALLSHSSETAQAGAAGAIAAMAARGSPFTLEQLRLAGAVQAVVRCLLGGRDAVLLRNAACALTNLMRPEGKPQTAVDAAASGALPFLLRLLDSSDGSKYYFEAAAGALCNMCGLLDLVKQREQQQLAAIKAELMLAGAAAATARLLRRQGSTVVQHAAAAMVQLLARGDEAASAELVAAGVMTSLMEVDSEDESLQRAVVAAEQCLADTSPEAAAVLEAALASESDEAVPEHASLGSQSEPRCGWCQRGTVSTEQGHV</sequence>
<dbReference type="Gene3D" id="1.25.10.10">
    <property type="entry name" value="Leucine-rich Repeat Variant"/>
    <property type="match status" value="2"/>
</dbReference>
<evidence type="ECO:0000256" key="1">
    <source>
        <dbReference type="PROSITE-ProRule" id="PRU00259"/>
    </source>
</evidence>
<dbReference type="InterPro" id="IPR000225">
    <property type="entry name" value="Armadillo"/>
</dbReference>
<dbReference type="EMBL" id="JADXDR010000098">
    <property type="protein sequence ID" value="KAI7839568.1"/>
    <property type="molecule type" value="Genomic_DNA"/>
</dbReference>
<reference evidence="2" key="1">
    <citation type="submission" date="2020-11" db="EMBL/GenBank/DDBJ databases">
        <title>Chlorella ohadii genome sequencing and assembly.</title>
        <authorList>
            <person name="Murik O."/>
            <person name="Treves H."/>
            <person name="Kedem I."/>
            <person name="Shotland Y."/>
            <person name="Kaplan A."/>
        </authorList>
    </citation>
    <scope>NUCLEOTIDE SEQUENCE</scope>
    <source>
        <strain evidence="2">1</strain>
    </source>
</reference>
<feature type="repeat" description="ARM" evidence="1">
    <location>
        <begin position="48"/>
        <end position="75"/>
    </location>
</feature>
<dbReference type="Proteomes" id="UP001205105">
    <property type="component" value="Unassembled WGS sequence"/>
</dbReference>
<accession>A0AAD5H3L0</accession>
<gene>
    <name evidence="2" type="ORF">COHA_006694</name>
</gene>
<dbReference type="SMART" id="SM00185">
    <property type="entry name" value="ARM"/>
    <property type="match status" value="5"/>
</dbReference>
<comment type="caution">
    <text evidence="2">The sequence shown here is derived from an EMBL/GenBank/DDBJ whole genome shotgun (WGS) entry which is preliminary data.</text>
</comment>
<dbReference type="SUPFAM" id="SSF48371">
    <property type="entry name" value="ARM repeat"/>
    <property type="match status" value="1"/>
</dbReference>
<proteinExistence type="predicted"/>
<dbReference type="InterPro" id="IPR011989">
    <property type="entry name" value="ARM-like"/>
</dbReference>
<dbReference type="Pfam" id="PF00514">
    <property type="entry name" value="Arm"/>
    <property type="match status" value="1"/>
</dbReference>
<dbReference type="PROSITE" id="PS50176">
    <property type="entry name" value="ARM_REPEAT"/>
    <property type="match status" value="2"/>
</dbReference>
<dbReference type="PANTHER" id="PTHR46464">
    <property type="entry name" value="ANK_REP_REGION DOMAIN-CONTAINING PROTEIN"/>
    <property type="match status" value="1"/>
</dbReference>